<reference evidence="2" key="1">
    <citation type="submission" date="2014-09" db="EMBL/GenBank/DDBJ databases">
        <authorList>
            <person name="Magalhaes I.L.F."/>
            <person name="Oliveira U."/>
            <person name="Santos F.R."/>
            <person name="Vidigal T.H.D.A."/>
            <person name="Brescovit A.D."/>
            <person name="Santos A.J."/>
        </authorList>
    </citation>
    <scope>NUCLEOTIDE SEQUENCE</scope>
    <source>
        <tissue evidence="2">Shoot tissue taken approximately 20 cm above the soil surface</tissue>
    </source>
</reference>
<reference evidence="2" key="2">
    <citation type="journal article" date="2015" name="Data Brief">
        <title>Shoot transcriptome of the giant reed, Arundo donax.</title>
        <authorList>
            <person name="Barrero R.A."/>
            <person name="Guerrero F.D."/>
            <person name="Moolhuijzen P."/>
            <person name="Goolsby J.A."/>
            <person name="Tidwell J."/>
            <person name="Bellgard S.E."/>
            <person name="Bellgard M.I."/>
        </authorList>
    </citation>
    <scope>NUCLEOTIDE SEQUENCE</scope>
    <source>
        <tissue evidence="2">Shoot tissue taken approximately 20 cm above the soil surface</tissue>
    </source>
</reference>
<feature type="region of interest" description="Disordered" evidence="1">
    <location>
        <begin position="1"/>
        <end position="33"/>
    </location>
</feature>
<accession>A0A0A9AQP4</accession>
<sequence>MNDSDFHHSTSTEDLSKSKPYRDSIRHYPTMTS</sequence>
<proteinExistence type="predicted"/>
<protein>
    <submittedName>
        <fullName evidence="2">Uncharacterized protein</fullName>
    </submittedName>
</protein>
<evidence type="ECO:0000313" key="2">
    <source>
        <dbReference type="EMBL" id="JAD51230.1"/>
    </source>
</evidence>
<name>A0A0A9AQP4_ARUDO</name>
<dbReference type="EMBL" id="GBRH01246665">
    <property type="protein sequence ID" value="JAD51230.1"/>
    <property type="molecule type" value="Transcribed_RNA"/>
</dbReference>
<evidence type="ECO:0000256" key="1">
    <source>
        <dbReference type="SAM" id="MobiDB-lite"/>
    </source>
</evidence>
<dbReference type="AlphaFoldDB" id="A0A0A9AQP4"/>
<feature type="compositionally biased region" description="Basic and acidic residues" evidence="1">
    <location>
        <begin position="1"/>
        <end position="26"/>
    </location>
</feature>
<organism evidence="2">
    <name type="scientific">Arundo donax</name>
    <name type="common">Giant reed</name>
    <name type="synonym">Donax arundinaceus</name>
    <dbReference type="NCBI Taxonomy" id="35708"/>
    <lineage>
        <taxon>Eukaryota</taxon>
        <taxon>Viridiplantae</taxon>
        <taxon>Streptophyta</taxon>
        <taxon>Embryophyta</taxon>
        <taxon>Tracheophyta</taxon>
        <taxon>Spermatophyta</taxon>
        <taxon>Magnoliopsida</taxon>
        <taxon>Liliopsida</taxon>
        <taxon>Poales</taxon>
        <taxon>Poaceae</taxon>
        <taxon>PACMAD clade</taxon>
        <taxon>Arundinoideae</taxon>
        <taxon>Arundineae</taxon>
        <taxon>Arundo</taxon>
    </lineage>
</organism>